<gene>
    <name evidence="2" type="ORF">MZO42_13240</name>
</gene>
<feature type="domain" description="Knr4/Smi1-like" evidence="1">
    <location>
        <begin position="63"/>
        <end position="174"/>
    </location>
</feature>
<reference evidence="2" key="1">
    <citation type="submission" date="2022-04" db="EMBL/GenBank/DDBJ databases">
        <title>Tomato heritable bacteria conferring resistance against bacterial wilt.</title>
        <authorList>
            <person name="Yin J."/>
        </authorList>
    </citation>
    <scope>NUCLEOTIDE SEQUENCE</scope>
    <source>
        <strain evidence="2">Cra20</strain>
    </source>
</reference>
<dbReference type="InterPro" id="IPR018958">
    <property type="entry name" value="Knr4/Smi1-like_dom"/>
</dbReference>
<evidence type="ECO:0000259" key="1">
    <source>
        <dbReference type="Pfam" id="PF09346"/>
    </source>
</evidence>
<name>A0ABU3N568_9SPHN</name>
<accession>A0ABU3N568</accession>
<proteinExistence type="predicted"/>
<organism evidence="2">
    <name type="scientific">Sphingomonas psychrotolerans</name>
    <dbReference type="NCBI Taxonomy" id="1327635"/>
    <lineage>
        <taxon>Bacteria</taxon>
        <taxon>Pseudomonadati</taxon>
        <taxon>Pseudomonadota</taxon>
        <taxon>Alphaproteobacteria</taxon>
        <taxon>Sphingomonadales</taxon>
        <taxon>Sphingomonadaceae</taxon>
        <taxon>Sphingomonas</taxon>
    </lineage>
</organism>
<dbReference type="InterPro" id="IPR037883">
    <property type="entry name" value="Knr4/Smi1-like_sf"/>
</dbReference>
<comment type="caution">
    <text evidence="2">The sequence shown here is derived from an EMBL/GenBank/DDBJ whole genome shotgun (WGS) entry which is preliminary data.</text>
</comment>
<protein>
    <submittedName>
        <fullName evidence="2">SMI1/KNR4 family protein</fullName>
    </submittedName>
</protein>
<dbReference type="Gene3D" id="3.40.1580.10">
    <property type="entry name" value="SMI1/KNR4-like"/>
    <property type="match status" value="1"/>
</dbReference>
<evidence type="ECO:0000313" key="2">
    <source>
        <dbReference type="EMBL" id="MDT8759664.1"/>
    </source>
</evidence>
<dbReference type="SUPFAM" id="SSF160631">
    <property type="entry name" value="SMI1/KNR4-like"/>
    <property type="match status" value="1"/>
</dbReference>
<dbReference type="Pfam" id="PF09346">
    <property type="entry name" value="SMI1_KNR4"/>
    <property type="match status" value="1"/>
</dbReference>
<dbReference type="EMBL" id="JALMLT010000003">
    <property type="protein sequence ID" value="MDT8759664.1"/>
    <property type="molecule type" value="Genomic_DNA"/>
</dbReference>
<sequence>MIRGIIGWLFGRTADRQPSPEIKAAVAAQQERRALALADATLSPLERLLSWWDQCPVDTPLHREIDALEERHAIRLPDDFRRYLLATMPQGNEWDDEGTRWFPLADIRSLREECAEWDTVSALDSDKLLVFADYLIWCYAWAVDCSDTANRGRVALITGRDHYVADSFDEFLDRYLRDDGMLHR</sequence>